<feature type="region of interest" description="Disordered" evidence="1">
    <location>
        <begin position="115"/>
        <end position="149"/>
    </location>
</feature>
<evidence type="ECO:0000313" key="2">
    <source>
        <dbReference type="EMBL" id="SMX33934.1"/>
    </source>
</evidence>
<dbReference type="RefSeq" id="WP_235823748.1">
    <property type="nucleotide sequence ID" value="NZ_FXYE01000001.1"/>
</dbReference>
<name>A0A238JUS2_9RHOB</name>
<sequence length="149" mass="15783">MPRFEYKVIPAPVRGEKAKGLKGTQARFAHALTKLMNDMGQDGWEYQRTDTLPCEERQGLTGKTTTFQNMLVFRRTLAGENVEAPVATSTLAEKRPEALAAAAVASLTVDAPEGATPAIEAAEEGNAPALGPAAVADDAQKQQNGMAAE</sequence>
<keyword evidence="3" id="KW-1185">Reference proteome</keyword>
<dbReference type="Proteomes" id="UP000202922">
    <property type="component" value="Unassembled WGS sequence"/>
</dbReference>
<reference evidence="3" key="1">
    <citation type="submission" date="2017-05" db="EMBL/GenBank/DDBJ databases">
        <authorList>
            <person name="Rodrigo-Torres L."/>
            <person name="Arahal R. D."/>
            <person name="Lucena T."/>
        </authorList>
    </citation>
    <scope>NUCLEOTIDE SEQUENCE [LARGE SCALE GENOMIC DNA]</scope>
    <source>
        <strain evidence="3">CECT 8621</strain>
    </source>
</reference>
<gene>
    <name evidence="2" type="ORF">COL8621_01128</name>
</gene>
<dbReference type="AlphaFoldDB" id="A0A238JUS2"/>
<evidence type="ECO:0008006" key="4">
    <source>
        <dbReference type="Google" id="ProtNLM"/>
    </source>
</evidence>
<organism evidence="2 3">
    <name type="scientific">Actibacterium lipolyticum</name>
    <dbReference type="NCBI Taxonomy" id="1524263"/>
    <lineage>
        <taxon>Bacteria</taxon>
        <taxon>Pseudomonadati</taxon>
        <taxon>Pseudomonadota</taxon>
        <taxon>Alphaproteobacteria</taxon>
        <taxon>Rhodobacterales</taxon>
        <taxon>Roseobacteraceae</taxon>
        <taxon>Actibacterium</taxon>
    </lineage>
</organism>
<dbReference type="EMBL" id="FXYE01000001">
    <property type="protein sequence ID" value="SMX33934.1"/>
    <property type="molecule type" value="Genomic_DNA"/>
</dbReference>
<proteinExistence type="predicted"/>
<evidence type="ECO:0000256" key="1">
    <source>
        <dbReference type="SAM" id="MobiDB-lite"/>
    </source>
</evidence>
<protein>
    <recommendedName>
        <fullName evidence="4">DUF4177 domain-containing protein</fullName>
    </recommendedName>
</protein>
<accession>A0A238JUS2</accession>
<evidence type="ECO:0000313" key="3">
    <source>
        <dbReference type="Proteomes" id="UP000202922"/>
    </source>
</evidence>